<name>A0A1H2Z2A5_THIRO</name>
<evidence type="ECO:0000313" key="10">
    <source>
        <dbReference type="EMBL" id="SDX11455.1"/>
    </source>
</evidence>
<evidence type="ECO:0000313" key="11">
    <source>
        <dbReference type="Proteomes" id="UP000198816"/>
    </source>
</evidence>
<dbReference type="PANTHER" id="PTHR30294:SF29">
    <property type="entry name" value="MULTIDRUG ABC TRANSPORTER PERMEASE YBHS-RELATED"/>
    <property type="match status" value="1"/>
</dbReference>
<keyword evidence="3 7" id="KW-0812">Transmembrane</keyword>
<dbReference type="Proteomes" id="UP000198816">
    <property type="component" value="Unassembled WGS sequence"/>
</dbReference>
<keyword evidence="2" id="KW-1003">Cell membrane</keyword>
<reference evidence="11" key="1">
    <citation type="submission" date="2016-10" db="EMBL/GenBank/DDBJ databases">
        <authorList>
            <person name="Varghese N."/>
            <person name="Submissions S."/>
        </authorList>
    </citation>
    <scope>NUCLEOTIDE SEQUENCE [LARGE SCALE GENOMIC DNA]</scope>
    <source>
        <strain evidence="11">DSM 217</strain>
    </source>
</reference>
<dbReference type="EMBL" id="FNNZ01000014">
    <property type="protein sequence ID" value="SDX11455.1"/>
    <property type="molecule type" value="Genomic_DNA"/>
</dbReference>
<evidence type="ECO:0000256" key="1">
    <source>
        <dbReference type="ARBA" id="ARBA00004651"/>
    </source>
</evidence>
<evidence type="ECO:0000256" key="3">
    <source>
        <dbReference type="ARBA" id="ARBA00022692"/>
    </source>
</evidence>
<dbReference type="PANTHER" id="PTHR30294">
    <property type="entry name" value="MEMBRANE COMPONENT OF ABC TRANSPORTER YHHJ-RELATED"/>
    <property type="match status" value="1"/>
</dbReference>
<dbReference type="InterPro" id="IPR019196">
    <property type="entry name" value="ABC_transp_unknown"/>
</dbReference>
<dbReference type="RefSeq" id="WP_093033880.1">
    <property type="nucleotide sequence ID" value="NZ_FNNZ01000014.1"/>
</dbReference>
<feature type="transmembrane region" description="Helical" evidence="7">
    <location>
        <begin position="93"/>
        <end position="113"/>
    </location>
</feature>
<evidence type="ECO:0000256" key="6">
    <source>
        <dbReference type="SAM" id="MobiDB-lite"/>
    </source>
</evidence>
<dbReference type="Pfam" id="PF12679">
    <property type="entry name" value="ABC2_membrane_2"/>
    <property type="match status" value="1"/>
</dbReference>
<feature type="transmembrane region" description="Helical" evidence="7">
    <location>
        <begin position="20"/>
        <end position="44"/>
    </location>
</feature>
<feature type="transmembrane region" description="Helical" evidence="7">
    <location>
        <begin position="56"/>
        <end position="73"/>
    </location>
</feature>
<keyword evidence="11" id="KW-1185">Reference proteome</keyword>
<keyword evidence="4 7" id="KW-1133">Transmembrane helix</keyword>
<gene>
    <name evidence="10" type="ORF">SAMN05421783_11492</name>
</gene>
<dbReference type="Pfam" id="PF09822">
    <property type="entry name" value="ABC_transp_aux"/>
    <property type="match status" value="1"/>
</dbReference>
<dbReference type="InterPro" id="IPR051449">
    <property type="entry name" value="ABC-2_transporter_component"/>
</dbReference>
<sequence length="978" mass="106519">MSDILRVARRELGAFFGSPVAYLFIGAFLAVSLFVFFWVDAFFARNIADARPLFDWMPVLLIFLCAALTMRLWSEERRAGTLETLMTLPVPTLNLVLGKFLAGLALVAIALALTLPIPITVSLLGPMDWGPVIGAYLATLLLASAYLAIGLFVSSRTDNPIVALIGTTLVGALLYLIGTPALTNLVGHDGGELLRLIGSGSRFESITRGVIDLRDLVYYLSIVGAFLALTLYSLERLRWAESDANRRHHRRWTLVTGLAVANLLAANLWLGAIGNARVDLTEGRVYSISEATRTYLGQLQEPLLIRGYFSADTHPLLAPLVPQIRDLLREYQIAGGGRVQVEFVDPERSPELEREAGEQYGIRPVAFQTATKYQASVVNSYFDILIKYGDQFETLGFQDLIDVKVQGETDLDVRLRNPEYDLTRVIRKALYGYQGAGDLFANLTEPVRFRGFISPADRLPEPLPALRADLESVLSELAAKGGERFSVEIQDPAAGDGALAKTIAEQFGFEPLVVSLLDPTPFYFYMVLESGDQAVPVPLPESLDRAGLTRAIEAGIKRFAPGVLRTIALYTPPSTPGMFGEPAAGPGYGLLQETLRTGFNLRETDLTSGQVGEDADLLLVVGPAALDERQQFAIDQFLMQGGTAILAASSFDLDLAGGSIAARAAPTGLEDWLAHQGLTLEPSLVLDPKNTPFPIPVQRDLGGFMVEEIQTLDYPYFPDVRSDGLAQDSGITSALGQITMNWSSPIQIDAEKNADRRVIELIRSSSGSWTSDSENMQPDFEAYGSLGFPRGEDRGSRALAVAVEGRFDSAFAGRPSPLLDDASEDDASEDGGPDDTDPQAIDPETGEPVEDKAPVISGVVETSPASARLILIGSSTFLSDTAISLATEATQSRYLKPLELIQNAVDWSLEDRGLLTLRGRGQFNRLLEPVGREGRIFWETLNYVLALAGLALVYWLYRRARARRERADEAILGDLPRA</sequence>
<feature type="compositionally biased region" description="Acidic residues" evidence="6">
    <location>
        <begin position="821"/>
        <end position="837"/>
    </location>
</feature>
<dbReference type="InterPro" id="IPR055396">
    <property type="entry name" value="DUF7088"/>
</dbReference>
<organism evidence="10 11">
    <name type="scientific">Thiocapsa roseopersicina</name>
    <dbReference type="NCBI Taxonomy" id="1058"/>
    <lineage>
        <taxon>Bacteria</taxon>
        <taxon>Pseudomonadati</taxon>
        <taxon>Pseudomonadota</taxon>
        <taxon>Gammaproteobacteria</taxon>
        <taxon>Chromatiales</taxon>
        <taxon>Chromatiaceae</taxon>
        <taxon>Thiocapsa</taxon>
    </lineage>
</organism>
<evidence type="ECO:0000259" key="8">
    <source>
        <dbReference type="Pfam" id="PF09822"/>
    </source>
</evidence>
<evidence type="ECO:0000256" key="5">
    <source>
        <dbReference type="ARBA" id="ARBA00023136"/>
    </source>
</evidence>
<feature type="domain" description="DUF7088" evidence="9">
    <location>
        <begin position="283"/>
        <end position="386"/>
    </location>
</feature>
<evidence type="ECO:0000256" key="4">
    <source>
        <dbReference type="ARBA" id="ARBA00022989"/>
    </source>
</evidence>
<feature type="transmembrane region" description="Helical" evidence="7">
    <location>
        <begin position="254"/>
        <end position="272"/>
    </location>
</feature>
<evidence type="ECO:0000256" key="2">
    <source>
        <dbReference type="ARBA" id="ARBA00022475"/>
    </source>
</evidence>
<dbReference type="GO" id="GO:0140359">
    <property type="term" value="F:ABC-type transporter activity"/>
    <property type="evidence" value="ECO:0007669"/>
    <property type="project" value="InterPro"/>
</dbReference>
<feature type="region of interest" description="Disordered" evidence="6">
    <location>
        <begin position="812"/>
        <end position="855"/>
    </location>
</feature>
<feature type="transmembrane region" description="Helical" evidence="7">
    <location>
        <begin position="160"/>
        <end position="178"/>
    </location>
</feature>
<feature type="transmembrane region" description="Helical" evidence="7">
    <location>
        <begin position="133"/>
        <end position="153"/>
    </location>
</feature>
<feature type="domain" description="ABC-type uncharacterised transport system" evidence="8">
    <location>
        <begin position="584"/>
        <end position="891"/>
    </location>
</feature>
<dbReference type="OrthoDB" id="9794512at2"/>
<comment type="subcellular location">
    <subcellularLocation>
        <location evidence="1">Cell membrane</location>
        <topology evidence="1">Multi-pass membrane protein</topology>
    </subcellularLocation>
</comment>
<evidence type="ECO:0000259" key="9">
    <source>
        <dbReference type="Pfam" id="PF23357"/>
    </source>
</evidence>
<evidence type="ECO:0000256" key="7">
    <source>
        <dbReference type="SAM" id="Phobius"/>
    </source>
</evidence>
<dbReference type="STRING" id="1058.SAMN05421783_11492"/>
<accession>A0A1H2Z2A5</accession>
<keyword evidence="5 7" id="KW-0472">Membrane</keyword>
<dbReference type="GO" id="GO:0005886">
    <property type="term" value="C:plasma membrane"/>
    <property type="evidence" value="ECO:0007669"/>
    <property type="project" value="UniProtKB-SubCell"/>
</dbReference>
<protein>
    <submittedName>
        <fullName evidence="10">ABC-2 type transport system permease protein</fullName>
    </submittedName>
</protein>
<feature type="transmembrane region" description="Helical" evidence="7">
    <location>
        <begin position="216"/>
        <end position="234"/>
    </location>
</feature>
<dbReference type="AlphaFoldDB" id="A0A1H2Z2A5"/>
<dbReference type="Pfam" id="PF23357">
    <property type="entry name" value="DUF7088"/>
    <property type="match status" value="1"/>
</dbReference>
<proteinExistence type="predicted"/>
<feature type="transmembrane region" description="Helical" evidence="7">
    <location>
        <begin position="936"/>
        <end position="957"/>
    </location>
</feature>